<dbReference type="PROSITE" id="PS50176">
    <property type="entry name" value="ARM_REPEAT"/>
    <property type="match status" value="1"/>
</dbReference>
<dbReference type="AlphaFoldDB" id="A0A9W8B9F4"/>
<dbReference type="GO" id="GO:0005085">
    <property type="term" value="F:guanyl-nucleotide exchange factor activity"/>
    <property type="evidence" value="ECO:0007669"/>
    <property type="project" value="InterPro"/>
</dbReference>
<dbReference type="SMART" id="SM00185">
    <property type="entry name" value="ARM"/>
    <property type="match status" value="2"/>
</dbReference>
<proteinExistence type="predicted"/>
<evidence type="ECO:0000256" key="7">
    <source>
        <dbReference type="PROSITE-ProRule" id="PRU00259"/>
    </source>
</evidence>
<feature type="region of interest" description="Disordered" evidence="8">
    <location>
        <begin position="318"/>
        <end position="344"/>
    </location>
</feature>
<evidence type="ECO:0000256" key="2">
    <source>
        <dbReference type="ARBA" id="ARBA00004240"/>
    </source>
</evidence>
<evidence type="ECO:0000256" key="6">
    <source>
        <dbReference type="ARBA" id="ARBA00023128"/>
    </source>
</evidence>
<dbReference type="InterPro" id="IPR011989">
    <property type="entry name" value="ARM-like"/>
</dbReference>
<dbReference type="SUPFAM" id="SSF48371">
    <property type="entry name" value="ARM repeat"/>
    <property type="match status" value="1"/>
</dbReference>
<keyword evidence="4" id="KW-0963">Cytoplasm</keyword>
<keyword evidence="10" id="KW-1185">Reference proteome</keyword>
<evidence type="ECO:0000256" key="1">
    <source>
        <dbReference type="ARBA" id="ARBA00004173"/>
    </source>
</evidence>
<comment type="subcellular location">
    <subcellularLocation>
        <location evidence="3">Cytoplasm</location>
        <location evidence="3">Cytosol</location>
    </subcellularLocation>
    <subcellularLocation>
        <location evidence="2">Endoplasmic reticulum</location>
    </subcellularLocation>
    <subcellularLocation>
        <location evidence="1">Mitochondrion</location>
    </subcellularLocation>
</comment>
<dbReference type="GO" id="GO:0005783">
    <property type="term" value="C:endoplasmic reticulum"/>
    <property type="evidence" value="ECO:0007669"/>
    <property type="project" value="UniProtKB-SubCell"/>
</dbReference>
<feature type="compositionally biased region" description="Acidic residues" evidence="8">
    <location>
        <begin position="320"/>
        <end position="332"/>
    </location>
</feature>
<reference evidence="9" key="1">
    <citation type="submission" date="2022-07" db="EMBL/GenBank/DDBJ databases">
        <title>Phylogenomic reconstructions and comparative analyses of Kickxellomycotina fungi.</title>
        <authorList>
            <person name="Reynolds N.K."/>
            <person name="Stajich J.E."/>
            <person name="Barry K."/>
            <person name="Grigoriev I.V."/>
            <person name="Crous P."/>
            <person name="Smith M.E."/>
        </authorList>
    </citation>
    <scope>NUCLEOTIDE SEQUENCE</scope>
    <source>
        <strain evidence="9">RSA 567</strain>
    </source>
</reference>
<dbReference type="InterPro" id="IPR040144">
    <property type="entry name" value="RAP1GDS1"/>
</dbReference>
<dbReference type="GO" id="GO:0005739">
    <property type="term" value="C:mitochondrion"/>
    <property type="evidence" value="ECO:0007669"/>
    <property type="project" value="UniProtKB-SubCell"/>
</dbReference>
<evidence type="ECO:0000313" key="10">
    <source>
        <dbReference type="Proteomes" id="UP001151582"/>
    </source>
</evidence>
<evidence type="ECO:0000256" key="8">
    <source>
        <dbReference type="SAM" id="MobiDB-lite"/>
    </source>
</evidence>
<feature type="region of interest" description="Disordered" evidence="8">
    <location>
        <begin position="682"/>
        <end position="704"/>
    </location>
</feature>
<dbReference type="EMBL" id="JANBQB010000130">
    <property type="protein sequence ID" value="KAJ1981317.1"/>
    <property type="molecule type" value="Genomic_DNA"/>
</dbReference>
<evidence type="ECO:0000256" key="3">
    <source>
        <dbReference type="ARBA" id="ARBA00004514"/>
    </source>
</evidence>
<dbReference type="PANTHER" id="PTHR10957">
    <property type="entry name" value="RAP1 GTPASE-GDP DISSOCIATION STIMULATOR 1"/>
    <property type="match status" value="1"/>
</dbReference>
<dbReference type="OrthoDB" id="26149at2759"/>
<sequence>MASLKSLLTESNTVGSMAQALTFCQHHLGTLVGALETLAQLPPASSSSLPLESKSEQSATLAANALANLGRHGAQVRTRLAEAGIVPALHRLLSNQLNQQPPAPLSVSLLVALFRTTANLVVDHPDNRQLLVDAQFANVLAQCLQAYVGYPEVTKTILGAMLNLIIDHEVAAKALVAAQAIEPLIVAFDRYGSAADLGDHMVFYLVVRNLNTLVDVDEALDPLTAAHAATRHVLDFSKYQQVAFGVTDGMASDIGMELVSVLQAMVRHPPIQAQIVQDAKMPQVLGLTEVLVLGSVLEAPAVAGLQELTRALQQLAVTADSDDETGSDDDKEASDKSQEKTSDDQPLVLSIAQILISTTSNDDNMSPLLHDSATMACLRRWLNLLPAQVHASTATSRWAGPEGEKQLQERVERLQSFAALCLGNLARSDAHCLALVQQDGIAESLVALLQATKNYELQHAVMGLLRNLTIPQANKAIFNQTPLLEIAAQLVDTKIHQLQLNSIRVLKHLVSTRDRDMACRMLRPLTPKTAPALVHSIELATRNLTASPCSPIPPAPTTQPKFKLDNTPLGLVLGVLQHPGVESTLCEGSRVVAEFIRGVFDSNAPCPLYVDKKQAVNDQSLKVPDIIRTHVKEIVRPLMYLLTRTKFPILVNEGLMAMILYAENCVPFLFLKAMAYGFIDPTESDDQPAPAPPSDAEEPTQQSRMDLDWLPPLLRIVRSDATPLEIRSNGLHLLTKLTQHIATQPSLGRDLGEDEEIFGTHQLAKAYYKLRLGISSIDPAAVASQLAPAMAKAPMSDVTKGLQSMLKLLAEANAKI</sequence>
<dbReference type="InterPro" id="IPR000225">
    <property type="entry name" value="Armadillo"/>
</dbReference>
<accession>A0A9W8B9F4</accession>
<dbReference type="InterPro" id="IPR016024">
    <property type="entry name" value="ARM-type_fold"/>
</dbReference>
<dbReference type="Gene3D" id="1.25.10.10">
    <property type="entry name" value="Leucine-rich Repeat Variant"/>
    <property type="match status" value="2"/>
</dbReference>
<evidence type="ECO:0000256" key="4">
    <source>
        <dbReference type="ARBA" id="ARBA00022490"/>
    </source>
</evidence>
<protein>
    <submittedName>
        <fullName evidence="9">Rap1 GTPase-GDP dissociation stimulator 1</fullName>
    </submittedName>
</protein>
<keyword evidence="6" id="KW-0496">Mitochondrion</keyword>
<comment type="caution">
    <text evidence="9">The sequence shown here is derived from an EMBL/GenBank/DDBJ whole genome shotgun (WGS) entry which is preliminary data.</text>
</comment>
<gene>
    <name evidence="9" type="primary">RAP1GDS1</name>
    <name evidence="9" type="ORF">H4R34_002120</name>
</gene>
<feature type="compositionally biased region" description="Basic and acidic residues" evidence="8">
    <location>
        <begin position="333"/>
        <end position="343"/>
    </location>
</feature>
<organism evidence="9 10">
    <name type="scientific">Dimargaris verticillata</name>
    <dbReference type="NCBI Taxonomy" id="2761393"/>
    <lineage>
        <taxon>Eukaryota</taxon>
        <taxon>Fungi</taxon>
        <taxon>Fungi incertae sedis</taxon>
        <taxon>Zoopagomycota</taxon>
        <taxon>Kickxellomycotina</taxon>
        <taxon>Dimargaritomycetes</taxon>
        <taxon>Dimargaritales</taxon>
        <taxon>Dimargaritaceae</taxon>
        <taxon>Dimargaris</taxon>
    </lineage>
</organism>
<dbReference type="GO" id="GO:0005829">
    <property type="term" value="C:cytosol"/>
    <property type="evidence" value="ECO:0007669"/>
    <property type="project" value="UniProtKB-SubCell"/>
</dbReference>
<evidence type="ECO:0000256" key="5">
    <source>
        <dbReference type="ARBA" id="ARBA00022824"/>
    </source>
</evidence>
<evidence type="ECO:0000313" key="9">
    <source>
        <dbReference type="EMBL" id="KAJ1981317.1"/>
    </source>
</evidence>
<name>A0A9W8B9F4_9FUNG</name>
<feature type="repeat" description="ARM" evidence="7">
    <location>
        <begin position="440"/>
        <end position="469"/>
    </location>
</feature>
<dbReference type="Proteomes" id="UP001151582">
    <property type="component" value="Unassembled WGS sequence"/>
</dbReference>
<keyword evidence="5" id="KW-0256">Endoplasmic reticulum</keyword>